<feature type="domain" description="ComEC/Rec2-related protein" evidence="7">
    <location>
        <begin position="215"/>
        <end position="446"/>
    </location>
</feature>
<sequence>MHKSQVFFYLLSAFLLGVFMASFFDFSKSLVPVILIIAISVILLSGLKNRPAILISFLLVTFAIGGWRFSIFSKAENNLDKFTGQEVVLTGYVDDEPKIDGNIQRFAFNSDGTKILVTTSAYPRYKFGDNIKVIGELELPKNFTDFDYVAYLKKDGIRTTLFFPEITKFDDDLSLGFREGLRTTLYKRIFLLKDAFQNAVNGSVSEPNAAFINGILLGSRQNIPDDLREAFNRTGTTHILAISGYNIMIISWAVLSGLIWFFKRRTAFWISVGIIVLFVILTGASASVVRAAMMGLLLSFANGYGRLYDQKNSIILAGGVMVYHNPFVLVFDIGFQLSFAAVLGLIYLYPYVDSKLYKVPRLGDFKELFLMTLSAQIAVAPLLVYYFKNFSIVSLPANILILPFVPVSMSVGFITGLAGMIYLPLGQLLGHVAWAITSYQIQVVKLFT</sequence>
<evidence type="ECO:0000256" key="2">
    <source>
        <dbReference type="ARBA" id="ARBA00022475"/>
    </source>
</evidence>
<evidence type="ECO:0000256" key="1">
    <source>
        <dbReference type="ARBA" id="ARBA00004651"/>
    </source>
</evidence>
<accession>A0A1F8EL23</accession>
<evidence type="ECO:0000313" key="10">
    <source>
        <dbReference type="Proteomes" id="UP000177117"/>
    </source>
</evidence>
<dbReference type="InterPro" id="IPR025405">
    <property type="entry name" value="DUF4131"/>
</dbReference>
<feature type="transmembrane region" description="Helical" evidence="6">
    <location>
        <begin position="53"/>
        <end position="71"/>
    </location>
</feature>
<organism evidence="9 10">
    <name type="scientific">Candidatus Yanofskybacteria bacterium RIFCSPHIGHO2_01_FULL_41_53</name>
    <dbReference type="NCBI Taxonomy" id="1802663"/>
    <lineage>
        <taxon>Bacteria</taxon>
        <taxon>Candidatus Yanofskyibacteriota</taxon>
    </lineage>
</organism>
<evidence type="ECO:0008006" key="11">
    <source>
        <dbReference type="Google" id="ProtNLM"/>
    </source>
</evidence>
<dbReference type="Proteomes" id="UP000177117">
    <property type="component" value="Unassembled WGS sequence"/>
</dbReference>
<evidence type="ECO:0000256" key="5">
    <source>
        <dbReference type="ARBA" id="ARBA00023136"/>
    </source>
</evidence>
<keyword evidence="5 6" id="KW-0472">Membrane</keyword>
<keyword evidence="2" id="KW-1003">Cell membrane</keyword>
<comment type="subcellular location">
    <subcellularLocation>
        <location evidence="1">Cell membrane</location>
        <topology evidence="1">Multi-pass membrane protein</topology>
    </subcellularLocation>
</comment>
<evidence type="ECO:0000256" key="6">
    <source>
        <dbReference type="SAM" id="Phobius"/>
    </source>
</evidence>
<dbReference type="GO" id="GO:0005886">
    <property type="term" value="C:plasma membrane"/>
    <property type="evidence" value="ECO:0007669"/>
    <property type="project" value="UniProtKB-SubCell"/>
</dbReference>
<proteinExistence type="predicted"/>
<feature type="transmembrane region" description="Helical" evidence="6">
    <location>
        <begin position="6"/>
        <end position="23"/>
    </location>
</feature>
<feature type="transmembrane region" description="Helical" evidence="6">
    <location>
        <begin position="322"/>
        <end position="348"/>
    </location>
</feature>
<gene>
    <name evidence="9" type="ORF">A2650_04710</name>
</gene>
<dbReference type="EMBL" id="MGJD01000007">
    <property type="protein sequence ID" value="OGN01298.1"/>
    <property type="molecule type" value="Genomic_DNA"/>
</dbReference>
<dbReference type="AlphaFoldDB" id="A0A1F8EL23"/>
<evidence type="ECO:0000256" key="4">
    <source>
        <dbReference type="ARBA" id="ARBA00022989"/>
    </source>
</evidence>
<dbReference type="Pfam" id="PF13567">
    <property type="entry name" value="DUF4131"/>
    <property type="match status" value="1"/>
</dbReference>
<evidence type="ECO:0000313" key="9">
    <source>
        <dbReference type="EMBL" id="OGN01298.1"/>
    </source>
</evidence>
<evidence type="ECO:0000259" key="7">
    <source>
        <dbReference type="Pfam" id="PF03772"/>
    </source>
</evidence>
<name>A0A1F8EL23_9BACT</name>
<protein>
    <recommendedName>
        <fullName evidence="11">ComEC/Rec2-related protein domain-containing protein</fullName>
    </recommendedName>
</protein>
<evidence type="ECO:0000256" key="3">
    <source>
        <dbReference type="ARBA" id="ARBA00022692"/>
    </source>
</evidence>
<dbReference type="NCBIfam" id="TIGR00360">
    <property type="entry name" value="ComEC_N-term"/>
    <property type="match status" value="1"/>
</dbReference>
<dbReference type="PANTHER" id="PTHR30619">
    <property type="entry name" value="DNA INTERNALIZATION/COMPETENCE PROTEIN COMEC/REC2"/>
    <property type="match status" value="1"/>
</dbReference>
<keyword evidence="4 6" id="KW-1133">Transmembrane helix</keyword>
<reference evidence="9 10" key="1">
    <citation type="journal article" date="2016" name="Nat. Commun.">
        <title>Thousands of microbial genomes shed light on interconnected biogeochemical processes in an aquifer system.</title>
        <authorList>
            <person name="Anantharaman K."/>
            <person name="Brown C.T."/>
            <person name="Hug L.A."/>
            <person name="Sharon I."/>
            <person name="Castelle C.J."/>
            <person name="Probst A.J."/>
            <person name="Thomas B.C."/>
            <person name="Singh A."/>
            <person name="Wilkins M.J."/>
            <person name="Karaoz U."/>
            <person name="Brodie E.L."/>
            <person name="Williams K.H."/>
            <person name="Hubbard S.S."/>
            <person name="Banfield J.F."/>
        </authorList>
    </citation>
    <scope>NUCLEOTIDE SEQUENCE [LARGE SCALE GENOMIC DNA]</scope>
</reference>
<feature type="transmembrane region" description="Helical" evidence="6">
    <location>
        <begin position="30"/>
        <end position="47"/>
    </location>
</feature>
<dbReference type="InterPro" id="IPR004477">
    <property type="entry name" value="ComEC_N"/>
</dbReference>
<feature type="transmembrane region" description="Helical" evidence="6">
    <location>
        <begin position="399"/>
        <end position="422"/>
    </location>
</feature>
<keyword evidence="3 6" id="KW-0812">Transmembrane</keyword>
<feature type="transmembrane region" description="Helical" evidence="6">
    <location>
        <begin position="368"/>
        <end position="387"/>
    </location>
</feature>
<comment type="caution">
    <text evidence="9">The sequence shown here is derived from an EMBL/GenBank/DDBJ whole genome shotgun (WGS) entry which is preliminary data.</text>
</comment>
<dbReference type="PANTHER" id="PTHR30619:SF7">
    <property type="entry name" value="BETA-LACTAMASE DOMAIN PROTEIN"/>
    <property type="match status" value="1"/>
</dbReference>
<dbReference type="InterPro" id="IPR052159">
    <property type="entry name" value="Competence_DNA_uptake"/>
</dbReference>
<feature type="transmembrane region" description="Helical" evidence="6">
    <location>
        <begin position="239"/>
        <end position="262"/>
    </location>
</feature>
<evidence type="ECO:0000259" key="8">
    <source>
        <dbReference type="Pfam" id="PF13567"/>
    </source>
</evidence>
<feature type="transmembrane region" description="Helical" evidence="6">
    <location>
        <begin position="268"/>
        <end position="301"/>
    </location>
</feature>
<dbReference type="Pfam" id="PF03772">
    <property type="entry name" value="Competence"/>
    <property type="match status" value="1"/>
</dbReference>
<feature type="domain" description="DUF4131" evidence="8">
    <location>
        <begin position="32"/>
        <end position="166"/>
    </location>
</feature>